<feature type="signal peptide" evidence="7">
    <location>
        <begin position="1"/>
        <end position="18"/>
    </location>
</feature>
<feature type="compositionally biased region" description="Basic and acidic residues" evidence="5">
    <location>
        <begin position="189"/>
        <end position="203"/>
    </location>
</feature>
<dbReference type="EMBL" id="BTFZ01000002">
    <property type="protein sequence ID" value="GMM33691.1"/>
    <property type="molecule type" value="Genomic_DNA"/>
</dbReference>
<dbReference type="GeneID" id="90071670"/>
<dbReference type="InterPro" id="IPR051380">
    <property type="entry name" value="pH-response_reg_palI/RIM9"/>
</dbReference>
<comment type="caution">
    <text evidence="8">The sequence shown here is derived from an EMBL/GenBank/DDBJ whole genome shotgun (WGS) entry which is preliminary data.</text>
</comment>
<keyword evidence="7" id="KW-0732">Signal</keyword>
<dbReference type="InterPro" id="IPR009571">
    <property type="entry name" value="SUR7/Rim9-like_fungi"/>
</dbReference>
<dbReference type="Pfam" id="PF06687">
    <property type="entry name" value="SUR7"/>
    <property type="match status" value="1"/>
</dbReference>
<keyword evidence="2 6" id="KW-0812">Transmembrane</keyword>
<evidence type="ECO:0000256" key="6">
    <source>
        <dbReference type="SAM" id="Phobius"/>
    </source>
</evidence>
<organism evidence="8 9">
    <name type="scientific">Saccharomycopsis crataegensis</name>
    <dbReference type="NCBI Taxonomy" id="43959"/>
    <lineage>
        <taxon>Eukaryota</taxon>
        <taxon>Fungi</taxon>
        <taxon>Dikarya</taxon>
        <taxon>Ascomycota</taxon>
        <taxon>Saccharomycotina</taxon>
        <taxon>Saccharomycetes</taxon>
        <taxon>Saccharomycopsidaceae</taxon>
        <taxon>Saccharomycopsis</taxon>
    </lineage>
</organism>
<name>A0AAV5QGG8_9ASCO</name>
<feature type="transmembrane region" description="Helical" evidence="6">
    <location>
        <begin position="88"/>
        <end position="110"/>
    </location>
</feature>
<evidence type="ECO:0000256" key="4">
    <source>
        <dbReference type="ARBA" id="ARBA00023136"/>
    </source>
</evidence>
<evidence type="ECO:0008006" key="10">
    <source>
        <dbReference type="Google" id="ProtNLM"/>
    </source>
</evidence>
<evidence type="ECO:0000256" key="3">
    <source>
        <dbReference type="ARBA" id="ARBA00022989"/>
    </source>
</evidence>
<reference evidence="8 9" key="1">
    <citation type="journal article" date="2023" name="Elife">
        <title>Identification of key yeast species and microbe-microbe interactions impacting larval growth of Drosophila in the wild.</title>
        <authorList>
            <person name="Mure A."/>
            <person name="Sugiura Y."/>
            <person name="Maeda R."/>
            <person name="Honda K."/>
            <person name="Sakurai N."/>
            <person name="Takahashi Y."/>
            <person name="Watada M."/>
            <person name="Katoh T."/>
            <person name="Gotoh A."/>
            <person name="Gotoh Y."/>
            <person name="Taniguchi I."/>
            <person name="Nakamura K."/>
            <person name="Hayashi T."/>
            <person name="Katayama T."/>
            <person name="Uemura T."/>
            <person name="Hattori Y."/>
        </authorList>
    </citation>
    <scope>NUCLEOTIDE SEQUENCE [LARGE SCALE GENOMIC DNA]</scope>
    <source>
        <strain evidence="8 9">SC-9</strain>
    </source>
</reference>
<sequence length="246" mass="27294">MPTRTPLIILSLLTIALGLQLVALLTVPVSSTMSLCRYGEHAFGVFGFCNITSGACSDISIGYKNTTIDELSGFSLPSNTRQSISRLLVVHPISAGFTLVLLVLAVLVHLVANDLRLLFLSVLWTLPTFLLSLLSFLVDILLFSPHLEWCGWIILGSTVLIAMCGAMLCVMRRSSSSRMVGGGYHNVRSNKEEEGEGEPKLSEDEYYGDDEYYETLRRSSMGSYLEENQEEEIMMDELRPLRRVSS</sequence>
<dbReference type="RefSeq" id="XP_064850691.1">
    <property type="nucleotide sequence ID" value="XM_064994619.1"/>
</dbReference>
<keyword evidence="4 6" id="KW-0472">Membrane</keyword>
<dbReference type="Proteomes" id="UP001360560">
    <property type="component" value="Unassembled WGS sequence"/>
</dbReference>
<accession>A0AAV5QGG8</accession>
<evidence type="ECO:0000256" key="5">
    <source>
        <dbReference type="SAM" id="MobiDB-lite"/>
    </source>
</evidence>
<keyword evidence="3 6" id="KW-1133">Transmembrane helix</keyword>
<evidence type="ECO:0000256" key="2">
    <source>
        <dbReference type="ARBA" id="ARBA00022692"/>
    </source>
</evidence>
<comment type="subcellular location">
    <subcellularLocation>
        <location evidence="1">Membrane</location>
        <topology evidence="1">Multi-pass membrane protein</topology>
    </subcellularLocation>
</comment>
<feature type="chain" id="PRO_5043618888" description="PH-response regulator protein palI/RIM9" evidence="7">
    <location>
        <begin position="19"/>
        <end position="246"/>
    </location>
</feature>
<evidence type="ECO:0000313" key="8">
    <source>
        <dbReference type="EMBL" id="GMM33691.1"/>
    </source>
</evidence>
<evidence type="ECO:0000256" key="7">
    <source>
        <dbReference type="SAM" id="SignalP"/>
    </source>
</evidence>
<dbReference type="GO" id="GO:0032153">
    <property type="term" value="C:cell division site"/>
    <property type="evidence" value="ECO:0007669"/>
    <property type="project" value="TreeGrafter"/>
</dbReference>
<feature type="region of interest" description="Disordered" evidence="5">
    <location>
        <begin position="177"/>
        <end position="208"/>
    </location>
</feature>
<evidence type="ECO:0000256" key="1">
    <source>
        <dbReference type="ARBA" id="ARBA00004141"/>
    </source>
</evidence>
<protein>
    <recommendedName>
        <fullName evidence="10">PH-response regulator protein palI/RIM9</fullName>
    </recommendedName>
</protein>
<feature type="transmembrane region" description="Helical" evidence="6">
    <location>
        <begin position="149"/>
        <end position="170"/>
    </location>
</feature>
<feature type="transmembrane region" description="Helical" evidence="6">
    <location>
        <begin position="117"/>
        <end position="143"/>
    </location>
</feature>
<dbReference type="GO" id="GO:0035838">
    <property type="term" value="C:growing cell tip"/>
    <property type="evidence" value="ECO:0007669"/>
    <property type="project" value="TreeGrafter"/>
</dbReference>
<evidence type="ECO:0000313" key="9">
    <source>
        <dbReference type="Proteomes" id="UP001360560"/>
    </source>
</evidence>
<dbReference type="PANTHER" id="PTHR28013">
    <property type="entry name" value="PROTEIN DCV1-RELATED"/>
    <property type="match status" value="1"/>
</dbReference>
<dbReference type="GO" id="GO:0005886">
    <property type="term" value="C:plasma membrane"/>
    <property type="evidence" value="ECO:0007669"/>
    <property type="project" value="InterPro"/>
</dbReference>
<gene>
    <name evidence="8" type="ORF">DASC09_010160</name>
</gene>
<keyword evidence="9" id="KW-1185">Reference proteome</keyword>
<dbReference type="AlphaFoldDB" id="A0AAV5QGG8"/>
<proteinExistence type="predicted"/>
<dbReference type="PANTHER" id="PTHR28013:SF3">
    <property type="entry name" value="PROTEIN DCV1-RELATED"/>
    <property type="match status" value="1"/>
</dbReference>